<name>A0A0F9QCH1_9ZZZZ</name>
<comment type="caution">
    <text evidence="1">The sequence shown here is derived from an EMBL/GenBank/DDBJ whole genome shotgun (WGS) entry which is preliminary data.</text>
</comment>
<gene>
    <name evidence="1" type="ORF">LCGC14_0735640</name>
</gene>
<evidence type="ECO:0000313" key="1">
    <source>
        <dbReference type="EMBL" id="KKN40224.1"/>
    </source>
</evidence>
<dbReference type="EMBL" id="LAZR01001717">
    <property type="protein sequence ID" value="KKN40224.1"/>
    <property type="molecule type" value="Genomic_DNA"/>
</dbReference>
<reference evidence="1" key="1">
    <citation type="journal article" date="2015" name="Nature">
        <title>Complex archaea that bridge the gap between prokaryotes and eukaryotes.</title>
        <authorList>
            <person name="Spang A."/>
            <person name="Saw J.H."/>
            <person name="Jorgensen S.L."/>
            <person name="Zaremba-Niedzwiedzka K."/>
            <person name="Martijn J."/>
            <person name="Lind A.E."/>
            <person name="van Eijk R."/>
            <person name="Schleper C."/>
            <person name="Guy L."/>
            <person name="Ettema T.J."/>
        </authorList>
    </citation>
    <scope>NUCLEOTIDE SEQUENCE</scope>
</reference>
<organism evidence="1">
    <name type="scientific">marine sediment metagenome</name>
    <dbReference type="NCBI Taxonomy" id="412755"/>
    <lineage>
        <taxon>unclassified sequences</taxon>
        <taxon>metagenomes</taxon>
        <taxon>ecological metagenomes</taxon>
    </lineage>
</organism>
<accession>A0A0F9QCH1</accession>
<proteinExistence type="predicted"/>
<sequence>MYQSEELGRNRVTMNSIPHYLKKLFSRAYRRQLAAEERQSELKVLIQEHLEKLPRCEGQILVATSEDQEEGFFCDVTVPARVLLAWAREDAEKTVIQNVSAQAAREALPIWLANSTFDTRKVSRLPGGHFGLVEERINDWVTDGTATVYCPECGHEVQDVAITKANEVQAGRAYFWWTDIWSCPRGHLLRQKDQEIRFILRPHRQGA</sequence>
<protein>
    <submittedName>
        <fullName evidence="1">Uncharacterized protein</fullName>
    </submittedName>
</protein>
<dbReference type="AlphaFoldDB" id="A0A0F9QCH1"/>